<accession>A0A0S4QZK2</accession>
<dbReference type="SMART" id="SM00881">
    <property type="entry name" value="CoA_binding"/>
    <property type="match status" value="1"/>
</dbReference>
<proteinExistence type="predicted"/>
<protein>
    <recommendedName>
        <fullName evidence="1">CoA-binding domain-containing protein</fullName>
    </recommendedName>
</protein>
<dbReference type="RefSeq" id="WP_091285207.1">
    <property type="nucleotide sequence ID" value="NZ_FAOZ01000039.1"/>
</dbReference>
<dbReference type="InterPro" id="IPR036291">
    <property type="entry name" value="NAD(P)-bd_dom_sf"/>
</dbReference>
<dbReference type="PANTHER" id="PTHR33303">
    <property type="entry name" value="CYTOPLASMIC PROTEIN-RELATED"/>
    <property type="match status" value="1"/>
</dbReference>
<evidence type="ECO:0000313" key="3">
    <source>
        <dbReference type="Proteomes" id="UP000198802"/>
    </source>
</evidence>
<reference evidence="3" key="1">
    <citation type="submission" date="2015-11" db="EMBL/GenBank/DDBJ databases">
        <authorList>
            <person name="Varghese N."/>
        </authorList>
    </citation>
    <scope>NUCLEOTIDE SEQUENCE [LARGE SCALE GENOMIC DNA]</scope>
    <source>
        <strain evidence="3">DSM 45899</strain>
    </source>
</reference>
<evidence type="ECO:0000313" key="2">
    <source>
        <dbReference type="EMBL" id="CUU60396.1"/>
    </source>
</evidence>
<gene>
    <name evidence="2" type="ORF">Ga0074812_13930</name>
</gene>
<dbReference type="Proteomes" id="UP000198802">
    <property type="component" value="Unassembled WGS sequence"/>
</dbReference>
<sequence length="138" mass="14849">MTQNSDAVIRKVLADTEVWAVVGLSENTSRAAYGVAAYLRQQGKRTIPVHPSAPVIDGEQGYPTLSDIPFAVDVVDLFVRSDLAGPVIDEAVKIGAGAVWTQLGVRDEDAQSRARDAGLDVVVDACPRIEGPRLLEWH</sequence>
<dbReference type="Gene3D" id="3.40.50.720">
    <property type="entry name" value="NAD(P)-binding Rossmann-like Domain"/>
    <property type="match status" value="1"/>
</dbReference>
<keyword evidence="3" id="KW-1185">Reference proteome</keyword>
<evidence type="ECO:0000259" key="1">
    <source>
        <dbReference type="SMART" id="SM00881"/>
    </source>
</evidence>
<feature type="domain" description="CoA-binding" evidence="1">
    <location>
        <begin position="13"/>
        <end position="105"/>
    </location>
</feature>
<organism evidence="2 3">
    <name type="scientific">Parafrankia irregularis</name>
    <dbReference type="NCBI Taxonomy" id="795642"/>
    <lineage>
        <taxon>Bacteria</taxon>
        <taxon>Bacillati</taxon>
        <taxon>Actinomycetota</taxon>
        <taxon>Actinomycetes</taxon>
        <taxon>Frankiales</taxon>
        <taxon>Frankiaceae</taxon>
        <taxon>Parafrankia</taxon>
    </lineage>
</organism>
<dbReference type="Pfam" id="PF13380">
    <property type="entry name" value="CoA_binding_2"/>
    <property type="match status" value="1"/>
</dbReference>
<dbReference type="InterPro" id="IPR003781">
    <property type="entry name" value="CoA-bd"/>
</dbReference>
<name>A0A0S4QZK2_9ACTN</name>
<dbReference type="PANTHER" id="PTHR33303:SF2">
    <property type="entry name" value="COA-BINDING DOMAIN-CONTAINING PROTEIN"/>
    <property type="match status" value="1"/>
</dbReference>
<dbReference type="SUPFAM" id="SSF51735">
    <property type="entry name" value="NAD(P)-binding Rossmann-fold domains"/>
    <property type="match status" value="1"/>
</dbReference>
<dbReference type="EMBL" id="FAOZ01000039">
    <property type="protein sequence ID" value="CUU60396.1"/>
    <property type="molecule type" value="Genomic_DNA"/>
</dbReference>
<dbReference type="AlphaFoldDB" id="A0A0S4QZK2"/>